<dbReference type="InterPro" id="IPR029033">
    <property type="entry name" value="His_PPase_superfam"/>
</dbReference>
<dbReference type="Proteomes" id="UP000676169">
    <property type="component" value="Chromosome"/>
</dbReference>
<gene>
    <name evidence="3" type="ORF">KBB96_13710</name>
</gene>
<dbReference type="KEGG" id="lamb:KBB96_13710"/>
<organism evidence="3 4">
    <name type="scientific">Luteolibacter ambystomatis</name>
    <dbReference type="NCBI Taxonomy" id="2824561"/>
    <lineage>
        <taxon>Bacteria</taxon>
        <taxon>Pseudomonadati</taxon>
        <taxon>Verrucomicrobiota</taxon>
        <taxon>Verrucomicrobiia</taxon>
        <taxon>Verrucomicrobiales</taxon>
        <taxon>Verrucomicrobiaceae</taxon>
        <taxon>Luteolibacter</taxon>
    </lineage>
</organism>
<reference evidence="3" key="1">
    <citation type="submission" date="2021-04" db="EMBL/GenBank/DDBJ databases">
        <title>Luteolibacter sp. 32A isolated from the skin of an Anderson's salamander (Ambystoma andersonii).</title>
        <authorList>
            <person name="Spergser J."/>
            <person name="Busse H.-J."/>
        </authorList>
    </citation>
    <scope>NUCLEOTIDE SEQUENCE</scope>
    <source>
        <strain evidence="3">32A</strain>
    </source>
</reference>
<dbReference type="InterPro" id="IPR013078">
    <property type="entry name" value="His_Pase_superF_clade-1"/>
</dbReference>
<feature type="binding site" evidence="2">
    <location>
        <position position="60"/>
    </location>
    <ligand>
        <name>substrate</name>
    </ligand>
</feature>
<dbReference type="RefSeq" id="WP_211630010.1">
    <property type="nucleotide sequence ID" value="NZ_CP073100.1"/>
</dbReference>
<protein>
    <submittedName>
        <fullName evidence="3">Histidine phosphatase family protein</fullName>
    </submittedName>
</protein>
<proteinExistence type="predicted"/>
<dbReference type="InterPro" id="IPR050275">
    <property type="entry name" value="PGM_Phosphatase"/>
</dbReference>
<dbReference type="CDD" id="cd07067">
    <property type="entry name" value="HP_PGM_like"/>
    <property type="match status" value="1"/>
</dbReference>
<name>A0A975IY18_9BACT</name>
<dbReference type="Gene3D" id="3.40.50.1240">
    <property type="entry name" value="Phosphoglycerate mutase-like"/>
    <property type="match status" value="1"/>
</dbReference>
<dbReference type="SMART" id="SM00855">
    <property type="entry name" value="PGAM"/>
    <property type="match status" value="1"/>
</dbReference>
<dbReference type="SUPFAM" id="SSF53254">
    <property type="entry name" value="Phosphoglycerate mutase-like"/>
    <property type="match status" value="1"/>
</dbReference>
<evidence type="ECO:0000256" key="1">
    <source>
        <dbReference type="PIRSR" id="PIRSR613078-1"/>
    </source>
</evidence>
<feature type="active site" description="Tele-phosphohistidine intermediate" evidence="1">
    <location>
        <position position="11"/>
    </location>
</feature>
<feature type="active site" description="Proton donor/acceptor" evidence="1">
    <location>
        <position position="84"/>
    </location>
</feature>
<sequence>MPSTRIFLVRHGATILTAEDRFAGATNVPLSDEGREQARRLGVRLAGEKITAVYASPLDRTVETAKLISAPHHLEIHTVEGLKEISHGRWEGLTRGEVDAQFPQESAAWEEDPFTFAPVGGESGLQVTARALPALIEIVRKHQGGTILVVSHKATIRLLLSSLLGFDPRRYRDNLDQNPAALNIVDFKDAVHARLTLFNDTSHYDHAGLAIPAVPNARLSKWWDDDIHVSESDPG</sequence>
<accession>A0A975IY18</accession>
<keyword evidence="4" id="KW-1185">Reference proteome</keyword>
<dbReference type="PANTHER" id="PTHR48100:SF10">
    <property type="entry name" value="2-CARBOXY-D-ARABINITOL-1-PHOSPHATASE-RELATED"/>
    <property type="match status" value="1"/>
</dbReference>
<dbReference type="EMBL" id="CP073100">
    <property type="protein sequence ID" value="QUE49921.1"/>
    <property type="molecule type" value="Genomic_DNA"/>
</dbReference>
<evidence type="ECO:0000313" key="3">
    <source>
        <dbReference type="EMBL" id="QUE49921.1"/>
    </source>
</evidence>
<dbReference type="GO" id="GO:0016791">
    <property type="term" value="F:phosphatase activity"/>
    <property type="evidence" value="ECO:0007669"/>
    <property type="project" value="TreeGrafter"/>
</dbReference>
<evidence type="ECO:0000313" key="4">
    <source>
        <dbReference type="Proteomes" id="UP000676169"/>
    </source>
</evidence>
<dbReference type="AlphaFoldDB" id="A0A975IY18"/>
<dbReference type="PANTHER" id="PTHR48100">
    <property type="entry name" value="BROAD-SPECIFICITY PHOSPHATASE YOR283W-RELATED"/>
    <property type="match status" value="1"/>
</dbReference>
<dbReference type="Pfam" id="PF00300">
    <property type="entry name" value="His_Phos_1"/>
    <property type="match status" value="1"/>
</dbReference>
<evidence type="ECO:0000256" key="2">
    <source>
        <dbReference type="PIRSR" id="PIRSR613078-2"/>
    </source>
</evidence>